<accession>A0A0M2V1U8</accession>
<dbReference type="Proteomes" id="UP000034228">
    <property type="component" value="Unassembled WGS sequence"/>
</dbReference>
<dbReference type="AlphaFoldDB" id="A0A0M2V1U8"/>
<dbReference type="EMBL" id="LAHO01000017">
    <property type="protein sequence ID" value="KKO44354.1"/>
    <property type="molecule type" value="Genomic_DNA"/>
</dbReference>
<sequence>MRKYPTIFTFSMLFALTGCSDVSAGFERFSLSGQQYCIPKEYNPFQYGKTSSAFSFAGADTDNRSASVIVQFAGHEVQSQVPDYTAALGEQDFLLFATIRRPGVEETRSFLKRGAYSSGLKLAEDFQFVEHVEAKGYYRVSQDPFPDNAFWNIYKIKPDPEQRVPEMLNDYFLGACSMSSIYPSVCNIDIQQQDYLIQLQTPETNILLQQELAQFVYDKLQQWQDNCSAQ</sequence>
<proteinExistence type="predicted"/>
<comment type="caution">
    <text evidence="1">The sequence shown here is derived from an EMBL/GenBank/DDBJ whole genome shotgun (WGS) entry which is preliminary data.</text>
</comment>
<reference evidence="1 2" key="1">
    <citation type="submission" date="2015-03" db="EMBL/GenBank/DDBJ databases">
        <title>Draft genome sequences of two protease-producing strains of Arsukibacterium isolated from two cold and alkaline environments.</title>
        <authorList>
            <person name="Lylloff J.E."/>
            <person name="Skov L.B."/>
            <person name="Jepsen M."/>
            <person name="Hallin P.F."/>
            <person name="Sorensen S.J."/>
            <person name="Stougaard P."/>
            <person name="Glaring M.A."/>
        </authorList>
    </citation>
    <scope>NUCLEOTIDE SEQUENCE [LARGE SCALE GENOMIC DNA]</scope>
    <source>
        <strain evidence="1 2">GCM72</strain>
    </source>
</reference>
<organism evidence="1 2">
    <name type="scientific">Arsukibacterium ikkense</name>
    <dbReference type="NCBI Taxonomy" id="336831"/>
    <lineage>
        <taxon>Bacteria</taxon>
        <taxon>Pseudomonadati</taxon>
        <taxon>Pseudomonadota</taxon>
        <taxon>Gammaproteobacteria</taxon>
        <taxon>Chromatiales</taxon>
        <taxon>Chromatiaceae</taxon>
        <taxon>Arsukibacterium</taxon>
    </lineage>
</organism>
<name>A0A0M2V1U8_9GAMM</name>
<dbReference type="PROSITE" id="PS51257">
    <property type="entry name" value="PROKAR_LIPOPROTEIN"/>
    <property type="match status" value="1"/>
</dbReference>
<evidence type="ECO:0008006" key="3">
    <source>
        <dbReference type="Google" id="ProtNLM"/>
    </source>
</evidence>
<dbReference type="RefSeq" id="WP_046558756.1">
    <property type="nucleotide sequence ID" value="NZ_LAHO01000017.1"/>
</dbReference>
<evidence type="ECO:0000313" key="2">
    <source>
        <dbReference type="Proteomes" id="UP000034228"/>
    </source>
</evidence>
<dbReference type="STRING" id="336831.WG68_16145"/>
<gene>
    <name evidence="1" type="ORF">WG68_16145</name>
</gene>
<evidence type="ECO:0000313" key="1">
    <source>
        <dbReference type="EMBL" id="KKO44354.1"/>
    </source>
</evidence>
<protein>
    <recommendedName>
        <fullName evidence="3">Lipoprotein</fullName>
    </recommendedName>
</protein>
<keyword evidence="2" id="KW-1185">Reference proteome</keyword>